<gene>
    <name evidence="1" type="ORF">L6164_034628</name>
</gene>
<evidence type="ECO:0000313" key="2">
    <source>
        <dbReference type="Proteomes" id="UP000828941"/>
    </source>
</evidence>
<comment type="caution">
    <text evidence="1">The sequence shown here is derived from an EMBL/GenBank/DDBJ whole genome shotgun (WGS) entry which is preliminary data.</text>
</comment>
<dbReference type="Proteomes" id="UP000828941">
    <property type="component" value="Chromosome 13"/>
</dbReference>
<dbReference type="EMBL" id="CM039438">
    <property type="protein sequence ID" value="KAI4301340.1"/>
    <property type="molecule type" value="Genomic_DNA"/>
</dbReference>
<protein>
    <submittedName>
        <fullName evidence="1">Uncharacterized protein</fullName>
    </submittedName>
</protein>
<name>A0ACB9KVV2_BAUVA</name>
<organism evidence="1 2">
    <name type="scientific">Bauhinia variegata</name>
    <name type="common">Purple orchid tree</name>
    <name type="synonym">Phanera variegata</name>
    <dbReference type="NCBI Taxonomy" id="167791"/>
    <lineage>
        <taxon>Eukaryota</taxon>
        <taxon>Viridiplantae</taxon>
        <taxon>Streptophyta</taxon>
        <taxon>Embryophyta</taxon>
        <taxon>Tracheophyta</taxon>
        <taxon>Spermatophyta</taxon>
        <taxon>Magnoliopsida</taxon>
        <taxon>eudicotyledons</taxon>
        <taxon>Gunneridae</taxon>
        <taxon>Pentapetalae</taxon>
        <taxon>rosids</taxon>
        <taxon>fabids</taxon>
        <taxon>Fabales</taxon>
        <taxon>Fabaceae</taxon>
        <taxon>Cercidoideae</taxon>
        <taxon>Cercideae</taxon>
        <taxon>Bauhiniinae</taxon>
        <taxon>Bauhinia</taxon>
    </lineage>
</organism>
<sequence length="137" mass="14148">MASFWSLWAILMALIACNFSLSVATRENMHVSSISAAPAVLPGVPVASPTLSPDIEPLFPSPAGPAQSPTDSSLPTIPSSPSPPNPDALATPTSQVAFPPLSSEPASSPTSQASFQSLNSILYVALLVICTVQLHRI</sequence>
<proteinExistence type="predicted"/>
<keyword evidence="2" id="KW-1185">Reference proteome</keyword>
<accession>A0ACB9KVV2</accession>
<evidence type="ECO:0000313" key="1">
    <source>
        <dbReference type="EMBL" id="KAI4301340.1"/>
    </source>
</evidence>
<reference evidence="1 2" key="1">
    <citation type="journal article" date="2022" name="DNA Res.">
        <title>Chromosomal-level genome assembly of the orchid tree Bauhinia variegata (Leguminosae; Cercidoideae) supports the allotetraploid origin hypothesis of Bauhinia.</title>
        <authorList>
            <person name="Zhong Y."/>
            <person name="Chen Y."/>
            <person name="Zheng D."/>
            <person name="Pang J."/>
            <person name="Liu Y."/>
            <person name="Luo S."/>
            <person name="Meng S."/>
            <person name="Qian L."/>
            <person name="Wei D."/>
            <person name="Dai S."/>
            <person name="Zhou R."/>
        </authorList>
    </citation>
    <scope>NUCLEOTIDE SEQUENCE [LARGE SCALE GENOMIC DNA]</scope>
    <source>
        <strain evidence="1">BV-YZ2020</strain>
    </source>
</reference>